<dbReference type="PANTHER" id="PTHR33057:SF110">
    <property type="entry name" value="TRANSCRIPTION REPRESSOR"/>
    <property type="match status" value="1"/>
</dbReference>
<comment type="function">
    <text evidence="6">Transcriptional repressor that regulates multiple aspects of plant growth and development.</text>
</comment>
<evidence type="ECO:0000256" key="1">
    <source>
        <dbReference type="ARBA" id="ARBA00004123"/>
    </source>
</evidence>
<dbReference type="AlphaFoldDB" id="W1NZ03"/>
<keyword evidence="5 6" id="KW-0539">Nucleus</keyword>
<dbReference type="InterPro" id="IPR006458">
    <property type="entry name" value="Ovate_C"/>
</dbReference>
<dbReference type="EMBL" id="KI394805">
    <property type="protein sequence ID" value="ERN00878.1"/>
    <property type="molecule type" value="Genomic_DNA"/>
</dbReference>
<dbReference type="NCBIfam" id="TIGR01568">
    <property type="entry name" value="A_thal_3678"/>
    <property type="match status" value="1"/>
</dbReference>
<gene>
    <name evidence="8" type="ORF">AMTR_s00103p00131630</name>
</gene>
<dbReference type="GO" id="GO:0005634">
    <property type="term" value="C:nucleus"/>
    <property type="evidence" value="ECO:0007669"/>
    <property type="project" value="UniProtKB-SubCell"/>
</dbReference>
<evidence type="ECO:0000256" key="5">
    <source>
        <dbReference type="ARBA" id="ARBA00023242"/>
    </source>
</evidence>
<evidence type="ECO:0000313" key="8">
    <source>
        <dbReference type="EMBL" id="ERN00878.1"/>
    </source>
</evidence>
<dbReference type="HOGENOM" id="CLU_171363_0_0_1"/>
<feature type="domain" description="OVATE" evidence="7">
    <location>
        <begin position="30"/>
        <end position="88"/>
    </location>
</feature>
<dbReference type="Pfam" id="PF04844">
    <property type="entry name" value="Ovate"/>
    <property type="match status" value="1"/>
</dbReference>
<name>W1NZ03_AMBTC</name>
<dbReference type="PANTHER" id="PTHR33057">
    <property type="entry name" value="TRANSCRIPTION REPRESSOR OFP7-RELATED"/>
    <property type="match status" value="1"/>
</dbReference>
<keyword evidence="2 6" id="KW-0678">Repressor</keyword>
<dbReference type="GO" id="GO:0045892">
    <property type="term" value="P:negative regulation of DNA-templated transcription"/>
    <property type="evidence" value="ECO:0007669"/>
    <property type="project" value="UniProtKB-UniRule"/>
</dbReference>
<dbReference type="eggNOG" id="ENOG502S54X">
    <property type="taxonomic scope" value="Eukaryota"/>
</dbReference>
<evidence type="ECO:0000259" key="7">
    <source>
        <dbReference type="PROSITE" id="PS51754"/>
    </source>
</evidence>
<proteinExistence type="predicted"/>
<sequence>MRRERKKHITSFSASLPTDVHGLFADSICAVQYSLDPSMDFRVSIIQMMREKEVREWAEVEELVYCYLALNPCDVHGFIRDAFLSLVA</sequence>
<evidence type="ECO:0000256" key="6">
    <source>
        <dbReference type="RuleBase" id="RU367028"/>
    </source>
</evidence>
<dbReference type="Gramene" id="ERN00878">
    <property type="protein sequence ID" value="ERN00878"/>
    <property type="gene ID" value="AMTR_s00103p00131630"/>
</dbReference>
<evidence type="ECO:0000256" key="2">
    <source>
        <dbReference type="ARBA" id="ARBA00022491"/>
    </source>
</evidence>
<evidence type="ECO:0000256" key="4">
    <source>
        <dbReference type="ARBA" id="ARBA00023163"/>
    </source>
</evidence>
<keyword evidence="4 6" id="KW-0804">Transcription</keyword>
<organism evidence="8 9">
    <name type="scientific">Amborella trichopoda</name>
    <dbReference type="NCBI Taxonomy" id="13333"/>
    <lineage>
        <taxon>Eukaryota</taxon>
        <taxon>Viridiplantae</taxon>
        <taxon>Streptophyta</taxon>
        <taxon>Embryophyta</taxon>
        <taxon>Tracheophyta</taxon>
        <taxon>Spermatophyta</taxon>
        <taxon>Magnoliopsida</taxon>
        <taxon>Amborellales</taxon>
        <taxon>Amborellaceae</taxon>
        <taxon>Amborella</taxon>
    </lineage>
</organism>
<dbReference type="Proteomes" id="UP000017836">
    <property type="component" value="Unassembled WGS sequence"/>
</dbReference>
<comment type="subcellular location">
    <subcellularLocation>
        <location evidence="1 6">Nucleus</location>
    </subcellularLocation>
</comment>
<evidence type="ECO:0000313" key="9">
    <source>
        <dbReference type="Proteomes" id="UP000017836"/>
    </source>
</evidence>
<dbReference type="OMA" id="YCYIVLN"/>
<dbReference type="InterPro" id="IPR038933">
    <property type="entry name" value="Ovate"/>
</dbReference>
<keyword evidence="9" id="KW-1185">Reference proteome</keyword>
<dbReference type="PROSITE" id="PS51754">
    <property type="entry name" value="OVATE"/>
    <property type="match status" value="1"/>
</dbReference>
<accession>W1NZ03</accession>
<keyword evidence="3 6" id="KW-0805">Transcription regulation</keyword>
<evidence type="ECO:0000256" key="3">
    <source>
        <dbReference type="ARBA" id="ARBA00023015"/>
    </source>
</evidence>
<reference evidence="9" key="1">
    <citation type="journal article" date="2013" name="Science">
        <title>The Amborella genome and the evolution of flowering plants.</title>
        <authorList>
            <consortium name="Amborella Genome Project"/>
        </authorList>
    </citation>
    <scope>NUCLEOTIDE SEQUENCE [LARGE SCALE GENOMIC DNA]</scope>
</reference>
<protein>
    <recommendedName>
        <fullName evidence="6">Transcription repressor</fullName>
    </recommendedName>
    <alternativeName>
        <fullName evidence="6">Ovate family protein</fullName>
    </alternativeName>
</protein>